<dbReference type="SUPFAM" id="SSF52047">
    <property type="entry name" value="RNI-like"/>
    <property type="match status" value="1"/>
</dbReference>
<evidence type="ECO:0000313" key="3">
    <source>
        <dbReference type="Proteomes" id="UP001157006"/>
    </source>
</evidence>
<organism evidence="2 3">
    <name type="scientific">Vicia faba</name>
    <name type="common">Broad bean</name>
    <name type="synonym">Faba vulgaris</name>
    <dbReference type="NCBI Taxonomy" id="3906"/>
    <lineage>
        <taxon>Eukaryota</taxon>
        <taxon>Viridiplantae</taxon>
        <taxon>Streptophyta</taxon>
        <taxon>Embryophyta</taxon>
        <taxon>Tracheophyta</taxon>
        <taxon>Spermatophyta</taxon>
        <taxon>Magnoliopsida</taxon>
        <taxon>eudicotyledons</taxon>
        <taxon>Gunneridae</taxon>
        <taxon>Pentapetalae</taxon>
        <taxon>rosids</taxon>
        <taxon>fabids</taxon>
        <taxon>Fabales</taxon>
        <taxon>Fabaceae</taxon>
        <taxon>Papilionoideae</taxon>
        <taxon>50 kb inversion clade</taxon>
        <taxon>NPAAA clade</taxon>
        <taxon>Hologalegina</taxon>
        <taxon>IRL clade</taxon>
        <taxon>Fabeae</taxon>
        <taxon>Vicia</taxon>
    </lineage>
</organism>
<sequence>MANCSIPAKEAECESTTKPNWLELPTDITTNILQRLGTTEVVTIACHVCPLWWNICKDPLMWHTIRIPFLRNTSYSRDDLEKICRFAIKRSCGRLEDIDIECFATDDLLECIADNANIRCLRLAKCLNISNKVFCEAVGKLPMLEELDISYSGLSTSLDVIGRSCPLLKSFKFARLRLKSYSSNGDSFIIAETMQGLRHLDIEGSKVYNDGLLAILDACPLLESLNLRGCSNLDITESLQQRCVEQIKSVQWPTGFEDEDYSSEDYSSDDYDYFYVYSDEDGYVDPDSYGLY</sequence>
<gene>
    <name evidence="2" type="ORF">VFH_II221240</name>
</gene>
<dbReference type="PANTHER" id="PTHR38926">
    <property type="entry name" value="F-BOX DOMAIN CONTAINING PROTEIN, EXPRESSED"/>
    <property type="match status" value="1"/>
</dbReference>
<dbReference type="CDD" id="cd22164">
    <property type="entry name" value="F-box_AtSKIP19-like"/>
    <property type="match status" value="1"/>
</dbReference>
<keyword evidence="3" id="KW-1185">Reference proteome</keyword>
<feature type="domain" description="F-box" evidence="1">
    <location>
        <begin position="21"/>
        <end position="66"/>
    </location>
</feature>
<dbReference type="InterPro" id="IPR036047">
    <property type="entry name" value="F-box-like_dom_sf"/>
</dbReference>
<dbReference type="PANTHER" id="PTHR38926:SF2">
    <property type="entry name" value="F-BOX_LRR-REPEAT PROTEIN 21-RELATED"/>
    <property type="match status" value="1"/>
</dbReference>
<evidence type="ECO:0000313" key="2">
    <source>
        <dbReference type="EMBL" id="CAI8600399.1"/>
    </source>
</evidence>
<dbReference type="EMBL" id="OX451737">
    <property type="protein sequence ID" value="CAI8600399.1"/>
    <property type="molecule type" value="Genomic_DNA"/>
</dbReference>
<accession>A0AAV0ZTY5</accession>
<dbReference type="Pfam" id="PF12937">
    <property type="entry name" value="F-box-like"/>
    <property type="match status" value="1"/>
</dbReference>
<protein>
    <recommendedName>
        <fullName evidence="1">F-box domain-containing protein</fullName>
    </recommendedName>
</protein>
<dbReference type="AlphaFoldDB" id="A0AAV0ZTY5"/>
<dbReference type="Proteomes" id="UP001157006">
    <property type="component" value="Chromosome 2"/>
</dbReference>
<dbReference type="InterPro" id="IPR001810">
    <property type="entry name" value="F-box_dom"/>
</dbReference>
<proteinExistence type="predicted"/>
<dbReference type="Gene3D" id="3.80.10.10">
    <property type="entry name" value="Ribonuclease Inhibitor"/>
    <property type="match status" value="1"/>
</dbReference>
<name>A0AAV0ZTY5_VICFA</name>
<dbReference type="Gene3D" id="1.20.1280.50">
    <property type="match status" value="1"/>
</dbReference>
<evidence type="ECO:0000259" key="1">
    <source>
        <dbReference type="Pfam" id="PF12937"/>
    </source>
</evidence>
<dbReference type="InterPro" id="IPR032675">
    <property type="entry name" value="LRR_dom_sf"/>
</dbReference>
<dbReference type="SUPFAM" id="SSF81383">
    <property type="entry name" value="F-box domain"/>
    <property type="match status" value="1"/>
</dbReference>
<reference evidence="2 3" key="1">
    <citation type="submission" date="2023-01" db="EMBL/GenBank/DDBJ databases">
        <authorList>
            <person name="Kreplak J."/>
        </authorList>
    </citation>
    <scope>NUCLEOTIDE SEQUENCE [LARGE SCALE GENOMIC DNA]</scope>
</reference>